<evidence type="ECO:0000313" key="3">
    <source>
        <dbReference type="Proteomes" id="UP000616885"/>
    </source>
</evidence>
<sequence length="295" mass="32724">MPNLKRNYTPAPSVDKPPDKRYNNQTFWANAGEDIKHSGKTDISTQPRMTQHIYDWDSNLSLSENLLANQDSTNIPIEYQYGDYFTFRGCSSLVDNFNDCVGQYTTNCFPLYGGADQGSAMGLWGEDMTTSQNHIDCTQDLFKESIAGDIQAQNCTDIPVSSIACISAAPDFRKMPPNTIPHPIMADSVACDPCTPSFKRLPDSFLVEGGVTANSVPDVNDIRGSSAGIKSTALMTPRQKLGQCEQINELWRDRNYIEKVVHSVGKLGDQLQGWNKHQKDAVQETLNASWDRSGK</sequence>
<dbReference type="AlphaFoldDB" id="A0A8H7NI14"/>
<accession>A0A8H7NI14</accession>
<evidence type="ECO:0000256" key="1">
    <source>
        <dbReference type="SAM" id="MobiDB-lite"/>
    </source>
</evidence>
<dbReference type="Proteomes" id="UP000616885">
    <property type="component" value="Unassembled WGS sequence"/>
</dbReference>
<feature type="region of interest" description="Disordered" evidence="1">
    <location>
        <begin position="1"/>
        <end position="23"/>
    </location>
</feature>
<name>A0A8H7NI14_BIOOC</name>
<organism evidence="2 3">
    <name type="scientific">Bionectria ochroleuca</name>
    <name type="common">Gliocladium roseum</name>
    <dbReference type="NCBI Taxonomy" id="29856"/>
    <lineage>
        <taxon>Eukaryota</taxon>
        <taxon>Fungi</taxon>
        <taxon>Dikarya</taxon>
        <taxon>Ascomycota</taxon>
        <taxon>Pezizomycotina</taxon>
        <taxon>Sordariomycetes</taxon>
        <taxon>Hypocreomycetidae</taxon>
        <taxon>Hypocreales</taxon>
        <taxon>Bionectriaceae</taxon>
        <taxon>Clonostachys</taxon>
    </lineage>
</organism>
<dbReference type="EMBL" id="JADCTT010000003">
    <property type="protein sequence ID" value="KAF9756026.1"/>
    <property type="molecule type" value="Genomic_DNA"/>
</dbReference>
<reference evidence="2" key="1">
    <citation type="submission" date="2020-10" db="EMBL/GenBank/DDBJ databases">
        <title>High-Quality Genome Resource of Clonostachys rosea strain S41 by Oxford Nanopore Long-Read Sequencing.</title>
        <authorList>
            <person name="Wang H."/>
        </authorList>
    </citation>
    <scope>NUCLEOTIDE SEQUENCE</scope>
    <source>
        <strain evidence="2">S41</strain>
    </source>
</reference>
<gene>
    <name evidence="2" type="ORF">IM811_011467</name>
</gene>
<proteinExistence type="predicted"/>
<evidence type="ECO:0000313" key="2">
    <source>
        <dbReference type="EMBL" id="KAF9756026.1"/>
    </source>
</evidence>
<comment type="caution">
    <text evidence="2">The sequence shown here is derived from an EMBL/GenBank/DDBJ whole genome shotgun (WGS) entry which is preliminary data.</text>
</comment>
<protein>
    <submittedName>
        <fullName evidence="2">Uncharacterized protein</fullName>
    </submittedName>
</protein>